<gene>
    <name evidence="2" type="ORF">SSOG_02823</name>
</gene>
<dbReference type="InterPro" id="IPR036291">
    <property type="entry name" value="NAD(P)-bd_dom_sf"/>
</dbReference>
<reference evidence="2 3" key="1">
    <citation type="submission" date="2009-02" db="EMBL/GenBank/DDBJ databases">
        <title>Annotation of Streptomyces hygroscopicus strain ATCC 53653.</title>
        <authorList>
            <consortium name="The Broad Institute Genome Sequencing Platform"/>
            <consortium name="Broad Institute Microbial Sequencing Center"/>
            <person name="Fischbach M."/>
            <person name="Godfrey P."/>
            <person name="Ward D."/>
            <person name="Young S."/>
            <person name="Zeng Q."/>
            <person name="Koehrsen M."/>
            <person name="Alvarado L."/>
            <person name="Berlin A.M."/>
            <person name="Bochicchio J."/>
            <person name="Borenstein D."/>
            <person name="Chapman S.B."/>
            <person name="Chen Z."/>
            <person name="Engels R."/>
            <person name="Freedman E."/>
            <person name="Gellesch M."/>
            <person name="Goldberg J."/>
            <person name="Griggs A."/>
            <person name="Gujja S."/>
            <person name="Heilman E.R."/>
            <person name="Heiman D.I."/>
            <person name="Hepburn T.A."/>
            <person name="Howarth C."/>
            <person name="Jen D."/>
            <person name="Larson L."/>
            <person name="Lewis B."/>
            <person name="Mehta T."/>
            <person name="Park D."/>
            <person name="Pearson M."/>
            <person name="Richards J."/>
            <person name="Roberts A."/>
            <person name="Saif S."/>
            <person name="Shea T.D."/>
            <person name="Shenoy N."/>
            <person name="Sisk P."/>
            <person name="Stolte C."/>
            <person name="Sykes S.N."/>
            <person name="Thomson T."/>
            <person name="Walk T."/>
            <person name="White J."/>
            <person name="Yandava C."/>
            <person name="Straight P."/>
            <person name="Clardy J."/>
            <person name="Hung D."/>
            <person name="Kolter R."/>
            <person name="Mekalanos J."/>
            <person name="Walker S."/>
            <person name="Walsh C.T."/>
            <person name="Wieland-Brown L.C."/>
            <person name="Haas B."/>
            <person name="Nusbaum C."/>
            <person name="Birren B."/>
        </authorList>
    </citation>
    <scope>NUCLEOTIDE SEQUENCE [LARGE SCALE GENOMIC DNA]</scope>
    <source>
        <strain evidence="2 3">ATCC 53653</strain>
    </source>
</reference>
<feature type="domain" description="NAD(P)-binding" evidence="1">
    <location>
        <begin position="23"/>
        <end position="160"/>
    </location>
</feature>
<accession>D9WE70</accession>
<organism evidence="2 3">
    <name type="scientific">Streptomyces himastatinicus ATCC 53653</name>
    <dbReference type="NCBI Taxonomy" id="457427"/>
    <lineage>
        <taxon>Bacteria</taxon>
        <taxon>Bacillati</taxon>
        <taxon>Actinomycetota</taxon>
        <taxon>Actinomycetes</taxon>
        <taxon>Kitasatosporales</taxon>
        <taxon>Streptomycetaceae</taxon>
        <taxon>Streptomyces</taxon>
        <taxon>Streptomyces violaceusniger group</taxon>
    </lineage>
</organism>
<dbReference type="Gene3D" id="3.90.25.10">
    <property type="entry name" value="UDP-galactose 4-epimerase, domain 1"/>
    <property type="match status" value="1"/>
</dbReference>
<dbReference type="Gene3D" id="3.40.50.720">
    <property type="entry name" value="NAD(P)-binding Rossmann-like Domain"/>
    <property type="match status" value="1"/>
</dbReference>
<evidence type="ECO:0000313" key="3">
    <source>
        <dbReference type="Proteomes" id="UP000003963"/>
    </source>
</evidence>
<dbReference type="HOGENOM" id="CLU_007383_10_4_11"/>
<dbReference type="Proteomes" id="UP000003963">
    <property type="component" value="Unassembled WGS sequence"/>
</dbReference>
<dbReference type="PANTHER" id="PTHR47129:SF1">
    <property type="entry name" value="NMRA-LIKE DOMAIN-CONTAINING PROTEIN"/>
    <property type="match status" value="1"/>
</dbReference>
<proteinExistence type="predicted"/>
<dbReference type="InterPro" id="IPR052718">
    <property type="entry name" value="NmrA-type_oxidoreductase"/>
</dbReference>
<dbReference type="AlphaFoldDB" id="D9WE70"/>
<dbReference type="EMBL" id="GG657754">
    <property type="protein sequence ID" value="EFL23109.1"/>
    <property type="molecule type" value="Genomic_DNA"/>
</dbReference>
<protein>
    <submittedName>
        <fullName evidence="2">NmrA family protein</fullName>
    </submittedName>
</protein>
<dbReference type="Pfam" id="PF13460">
    <property type="entry name" value="NAD_binding_10"/>
    <property type="match status" value="1"/>
</dbReference>
<dbReference type="SUPFAM" id="SSF51735">
    <property type="entry name" value="NAD(P)-binding Rossmann-fold domains"/>
    <property type="match status" value="1"/>
</dbReference>
<name>D9WE70_9ACTN</name>
<dbReference type="PANTHER" id="PTHR47129">
    <property type="entry name" value="QUINONE OXIDOREDUCTASE 2"/>
    <property type="match status" value="1"/>
</dbReference>
<keyword evidence="3" id="KW-1185">Reference proteome</keyword>
<dbReference type="STRING" id="457427.SSOG_02823"/>
<sequence>MIRSARYHWKHQIGDILMIIVTGANGRLGRAVTERLLERVPAEEIGVSVRDVDAARDLGARGIRVRRGDFADPSSLAHAFEGASQVLIVSTDATGETALRAHRTAVDAAAAAGAGRILYTSHMGAHPASPFGPMPDHAATEAALRASGVPFTALRNGFYASSAVMLLGAALDTGELVAPEDGPVAWTDHADLADAAVLALTTGGDDLDGRTPALTGPEAIDLAGIAALVTRLTGRPIRRVVVSDADYRARLLAHGLPEARADLLVGLFAASRRGDFAPADPTLARLLGRPAVTLADVLTATVAPVAALRRSGRGGPASG</sequence>
<evidence type="ECO:0000313" key="2">
    <source>
        <dbReference type="EMBL" id="EFL23109.1"/>
    </source>
</evidence>
<evidence type="ECO:0000259" key="1">
    <source>
        <dbReference type="Pfam" id="PF13460"/>
    </source>
</evidence>
<dbReference type="InterPro" id="IPR016040">
    <property type="entry name" value="NAD(P)-bd_dom"/>
</dbReference>